<dbReference type="PANTHER" id="PTHR24027">
    <property type="entry name" value="CADHERIN-23"/>
    <property type="match status" value="1"/>
</dbReference>
<feature type="domain" description="Cadherin" evidence="15">
    <location>
        <begin position="375"/>
        <end position="492"/>
    </location>
</feature>
<keyword evidence="11" id="KW-0325">Glycoprotein</keyword>
<dbReference type="OrthoDB" id="6491773at2759"/>
<dbReference type="FunFam" id="2.60.40.60:FF:000118">
    <property type="entry name" value="protocadherin Fat 4"/>
    <property type="match status" value="1"/>
</dbReference>
<accession>A0A1J1ICY2</accession>
<feature type="transmembrane region" description="Helical" evidence="13">
    <location>
        <begin position="1686"/>
        <end position="1709"/>
    </location>
</feature>
<gene>
    <name evidence="16" type="primary">similar to Protocadherin Fat 4</name>
    <name evidence="16" type="ORF">CLUMA_CG011464</name>
</gene>
<feature type="domain" description="Cadherin" evidence="15">
    <location>
        <begin position="36"/>
        <end position="136"/>
    </location>
</feature>
<feature type="chain" id="PRO_5009619088" evidence="14">
    <location>
        <begin position="22"/>
        <end position="1752"/>
    </location>
</feature>
<feature type="domain" description="Cadherin" evidence="15">
    <location>
        <begin position="1053"/>
        <end position="1103"/>
    </location>
</feature>
<keyword evidence="17" id="KW-1185">Reference proteome</keyword>
<evidence type="ECO:0000256" key="8">
    <source>
        <dbReference type="ARBA" id="ARBA00022989"/>
    </source>
</evidence>
<feature type="domain" description="Cadherin" evidence="15">
    <location>
        <begin position="1335"/>
        <end position="1455"/>
    </location>
</feature>
<keyword evidence="6 12" id="KW-0106">Calcium</keyword>
<feature type="domain" description="Cadherin" evidence="15">
    <location>
        <begin position="1108"/>
        <end position="1221"/>
    </location>
</feature>
<evidence type="ECO:0000256" key="4">
    <source>
        <dbReference type="ARBA" id="ARBA00022729"/>
    </source>
</evidence>
<dbReference type="GO" id="GO:0007156">
    <property type="term" value="P:homophilic cell adhesion via plasma membrane adhesion molecules"/>
    <property type="evidence" value="ECO:0007669"/>
    <property type="project" value="InterPro"/>
</dbReference>
<dbReference type="GO" id="GO:0048589">
    <property type="term" value="P:developmental growth"/>
    <property type="evidence" value="ECO:0007669"/>
    <property type="project" value="UniProtKB-ARBA"/>
</dbReference>
<evidence type="ECO:0000256" key="10">
    <source>
        <dbReference type="ARBA" id="ARBA00023157"/>
    </source>
</evidence>
<keyword evidence="8 13" id="KW-1133">Transmembrane helix</keyword>
<dbReference type="PANTHER" id="PTHR24027:SF442">
    <property type="entry name" value="PROTOCADHERIN-15 ISOFORM X1"/>
    <property type="match status" value="1"/>
</dbReference>
<evidence type="ECO:0000313" key="17">
    <source>
        <dbReference type="Proteomes" id="UP000183832"/>
    </source>
</evidence>
<feature type="domain" description="Cadherin" evidence="15">
    <location>
        <begin position="1456"/>
        <end position="1583"/>
    </location>
</feature>
<dbReference type="GO" id="GO:0016342">
    <property type="term" value="C:catenin complex"/>
    <property type="evidence" value="ECO:0007669"/>
    <property type="project" value="TreeGrafter"/>
</dbReference>
<dbReference type="InterPro" id="IPR039808">
    <property type="entry name" value="Cadherin"/>
</dbReference>
<dbReference type="Pfam" id="PF00028">
    <property type="entry name" value="Cadherin"/>
    <property type="match status" value="8"/>
</dbReference>
<dbReference type="PROSITE" id="PS00232">
    <property type="entry name" value="CADHERIN_1"/>
    <property type="match status" value="2"/>
</dbReference>
<organism evidence="16 17">
    <name type="scientific">Clunio marinus</name>
    <dbReference type="NCBI Taxonomy" id="568069"/>
    <lineage>
        <taxon>Eukaryota</taxon>
        <taxon>Metazoa</taxon>
        <taxon>Ecdysozoa</taxon>
        <taxon>Arthropoda</taxon>
        <taxon>Hexapoda</taxon>
        <taxon>Insecta</taxon>
        <taxon>Pterygota</taxon>
        <taxon>Neoptera</taxon>
        <taxon>Endopterygota</taxon>
        <taxon>Diptera</taxon>
        <taxon>Nematocera</taxon>
        <taxon>Chironomoidea</taxon>
        <taxon>Chironomidae</taxon>
        <taxon>Clunio</taxon>
    </lineage>
</organism>
<proteinExistence type="predicted"/>
<protein>
    <submittedName>
        <fullName evidence="16">CLUMA_CG011464, isoform A</fullName>
    </submittedName>
</protein>
<keyword evidence="9 13" id="KW-0472">Membrane</keyword>
<keyword evidence="5" id="KW-0677">Repeat</keyword>
<feature type="domain" description="Cadherin" evidence="15">
    <location>
        <begin position="595"/>
        <end position="705"/>
    </location>
</feature>
<dbReference type="FunFam" id="2.60.40.60:FF:000039">
    <property type="entry name" value="FAT atypical cadherin 3"/>
    <property type="match status" value="1"/>
</dbReference>
<dbReference type="GO" id="GO:0008013">
    <property type="term" value="F:beta-catenin binding"/>
    <property type="evidence" value="ECO:0007669"/>
    <property type="project" value="TreeGrafter"/>
</dbReference>
<evidence type="ECO:0000256" key="13">
    <source>
        <dbReference type="SAM" id="Phobius"/>
    </source>
</evidence>
<keyword evidence="3 13" id="KW-0812">Transmembrane</keyword>
<dbReference type="EMBL" id="CVRI01000047">
    <property type="protein sequence ID" value="CRK98096.1"/>
    <property type="molecule type" value="Genomic_DNA"/>
</dbReference>
<dbReference type="GO" id="GO:0016477">
    <property type="term" value="P:cell migration"/>
    <property type="evidence" value="ECO:0007669"/>
    <property type="project" value="TreeGrafter"/>
</dbReference>
<evidence type="ECO:0000259" key="15">
    <source>
        <dbReference type="PROSITE" id="PS50268"/>
    </source>
</evidence>
<feature type="domain" description="Cadherin" evidence="15">
    <location>
        <begin position="258"/>
        <end position="379"/>
    </location>
</feature>
<evidence type="ECO:0000256" key="9">
    <source>
        <dbReference type="ARBA" id="ARBA00023136"/>
    </source>
</evidence>
<dbReference type="CDD" id="cd11304">
    <property type="entry name" value="Cadherin_repeat"/>
    <property type="match status" value="12"/>
</dbReference>
<dbReference type="GO" id="GO:0005509">
    <property type="term" value="F:calcium ion binding"/>
    <property type="evidence" value="ECO:0007669"/>
    <property type="project" value="UniProtKB-UniRule"/>
</dbReference>
<feature type="domain" description="Cadherin" evidence="15">
    <location>
        <begin position="493"/>
        <end position="594"/>
    </location>
</feature>
<feature type="domain" description="Cadherin" evidence="15">
    <location>
        <begin position="719"/>
        <end position="822"/>
    </location>
</feature>
<dbReference type="InterPro" id="IPR020894">
    <property type="entry name" value="Cadherin_CS"/>
</dbReference>
<feature type="domain" description="Cadherin" evidence="15">
    <location>
        <begin position="1223"/>
        <end position="1330"/>
    </location>
</feature>
<dbReference type="GO" id="GO:0045296">
    <property type="term" value="F:cadherin binding"/>
    <property type="evidence" value="ECO:0007669"/>
    <property type="project" value="TreeGrafter"/>
</dbReference>
<reference evidence="16 17" key="1">
    <citation type="submission" date="2015-04" db="EMBL/GenBank/DDBJ databases">
        <authorList>
            <person name="Syromyatnikov M.Y."/>
            <person name="Popov V.N."/>
        </authorList>
    </citation>
    <scope>NUCLEOTIDE SEQUENCE [LARGE SCALE GENOMIC DNA]</scope>
</reference>
<evidence type="ECO:0000256" key="1">
    <source>
        <dbReference type="ARBA" id="ARBA00004251"/>
    </source>
</evidence>
<dbReference type="GO" id="GO:0001736">
    <property type="term" value="P:establishment of planar polarity"/>
    <property type="evidence" value="ECO:0007669"/>
    <property type="project" value="UniProtKB-ARBA"/>
</dbReference>
<dbReference type="GO" id="GO:0007163">
    <property type="term" value="P:establishment or maintenance of cell polarity"/>
    <property type="evidence" value="ECO:0007669"/>
    <property type="project" value="UniProtKB-ARBA"/>
</dbReference>
<dbReference type="FunFam" id="2.60.40.60:FF:000020">
    <property type="entry name" value="Dachsous cadherin-related 1b"/>
    <property type="match status" value="1"/>
</dbReference>
<keyword evidence="2" id="KW-0245">EGF-like domain</keyword>
<dbReference type="GO" id="GO:0030154">
    <property type="term" value="P:cell differentiation"/>
    <property type="evidence" value="ECO:0007669"/>
    <property type="project" value="UniProtKB-ARBA"/>
</dbReference>
<name>A0A1J1ICY2_9DIPT</name>
<sequence>MSALLRLLQFTSLLTLKSIYCLDGSLNRPPYFVPGTGDFSTFSIPENFQIGTSVYKLKGVDPEGRKVSYSISGPYFSVERDSGIVKLIKELDREEVSELETIITITDEADDGEEPNTVSLRRIIPIRDFNDNRPTFLGRPYSVKIVETSKIGQVLDMSPIIVIDKDEGINSEVSMTCFRETNEEVDSPCDYFDVITIKKSEGNYLAELRLIKPVDYESRKSYVLTILAQDGSRDSPLTSNATVNINVIDAQDQPPVFYGEPYSVVLQENMEPNVMVLALNVSDGDFGDPNDIIMTLEKEKFGYFKLLKSGKGQAQLVTTDKKIDRENREILENGGYYTFHVKATEALKNLTLGDSTTSAITVMIQDIDDNVAEFNKPSFNLTIPENLEVDTALPRLSIIVNDLDAGVNSRYNLTISNVKNSDGVFNIFPKSGEGRTQVIVKVKDSQRLDYDVDSNDKRMFVFEILATVNHLPVSSTLVEVHLDGVNDNFPIFDESNYRLSVEENSEIGLNIGDIHATDKDVGKFGKLSYNLRGFGAENFGTDVENGGIYVKKTLDYEHQKSYSLSLIAKDGGGRESNANIFIDILDLNDNFPQFETYEYYRSVREGSKSFEPQFFVKAYDVDGATQGNGQISYNIKSENSISGHVFSINEVTGEIFISDAGVHSSDTFDGNYELMICAEDFGHPRLKNYTKVIIRVGSENQRPIFQGHFASAVGSSIPGPPVYSIEISEDSKPETNLTMIQATDPDGDDKLLKYRIMDGTDSFSIDENSGVIKISQYARLDRDVNDNYAIVVHAIDSGVPSETSTATIKVKILDINNKKPKFEKQSYTAYVPERNKGLRILKVTAIDSDLNSKLKYSIIEPVMATTKAGFKLDPTNFNYKSIFNIEEDSGGIILMKNLENSGLYSVTLTVKAQDVNAMNGIEQVDICEVILYVQSYKESGPIFLNDGWNNIEKKIHIKVNEETEIGKEIIKLQAQDPETQEQIKDFEIEPPDGFGYFRLVEDKIIIQQRIDYENIEKEIFIVEVKAISPFSDSFSSAQLVIEIVNINDNNPAFDKESYKAAKQALLKLQVVAEDSLGKPSVAHKTSVTVTIEVLDVNDVQPKFLNRQKDGMISAVVAESSPIETLVINLEAYDPDDGLAGEVQYEIIDEGDIGGLFELNPKTGELKTAKQLTGRGRSEPYEIKVRAIDKGNQIPKQQSLFVDQILQIFIGDTFSNDGIPYFISSNDEEANVTENLPIGSRVYQIQAKDPDDPTTPSGMLLYRIQNDIEDAKYFKIEALSGIITTTRVLDREVKDKYNIIVEVSDQGDPPQASTRVLKINVMDVDDEDPLFMRDVSSKPIELMVLEEQSSGVILGNVTAVDKDIKDNAAIDYEIIDGNELEFFKLVVTNNTAFVTTTKPIDREKFEKFLLIVKCMKKSLRWQRKKEAYSRLYDSEDFSEIQVLIYVIDIDDHLIEFEKDSYSIGIRNTIPLNTLIYSVKAHDADSGSLAIFYQVLNSTFVSQFHRRKDEKFKENLSDIFELNNRTGEIILAKSVSDFVDGHFVLHIRATNTRYNDVIVNIFIVRDKSIMKFVFSRPPMDMAPMLSKFSDKIHENLNGTEIMISMFDAQVLSKPDQIFDFSSTSSCFMTFRNGNLLSLADTQKIMNSEDIKNKLRETYLEYSVDSLGLCSFGREVKNQSLNMTSSGTWLVFLAFLVLVASLVSTLTACCLFRKPNSIMKSPILQQRISSPDIYNVNDGAVIYTEPIYTVIYVIN</sequence>
<dbReference type="SMART" id="SM00112">
    <property type="entry name" value="CA"/>
    <property type="match status" value="13"/>
</dbReference>
<keyword evidence="10" id="KW-1015">Disulfide bond</keyword>
<feature type="domain" description="Cadherin" evidence="15">
    <location>
        <begin position="951"/>
        <end position="1053"/>
    </location>
</feature>
<feature type="signal peptide" evidence="14">
    <location>
        <begin position="1"/>
        <end position="21"/>
    </location>
</feature>
<evidence type="ECO:0000256" key="5">
    <source>
        <dbReference type="ARBA" id="ARBA00022737"/>
    </source>
</evidence>
<evidence type="ECO:0000256" key="3">
    <source>
        <dbReference type="ARBA" id="ARBA00022692"/>
    </source>
</evidence>
<dbReference type="Gene3D" id="2.60.40.60">
    <property type="entry name" value="Cadherins"/>
    <property type="match status" value="14"/>
</dbReference>
<keyword evidence="7" id="KW-0130">Cell adhesion</keyword>
<feature type="domain" description="Cadherin" evidence="15">
    <location>
        <begin position="823"/>
        <end position="943"/>
    </location>
</feature>
<dbReference type="GO" id="GO:0048731">
    <property type="term" value="P:system development"/>
    <property type="evidence" value="ECO:0007669"/>
    <property type="project" value="UniProtKB-ARBA"/>
</dbReference>
<dbReference type="PRINTS" id="PR00205">
    <property type="entry name" value="CADHERIN"/>
</dbReference>
<dbReference type="PROSITE" id="PS50268">
    <property type="entry name" value="CADHERIN_2"/>
    <property type="match status" value="14"/>
</dbReference>
<dbReference type="InterPro" id="IPR015919">
    <property type="entry name" value="Cadherin-like_sf"/>
</dbReference>
<evidence type="ECO:0000256" key="6">
    <source>
        <dbReference type="ARBA" id="ARBA00022837"/>
    </source>
</evidence>
<evidence type="ECO:0000256" key="14">
    <source>
        <dbReference type="SAM" id="SignalP"/>
    </source>
</evidence>
<dbReference type="STRING" id="568069.A0A1J1ICY2"/>
<evidence type="ECO:0000256" key="7">
    <source>
        <dbReference type="ARBA" id="ARBA00022889"/>
    </source>
</evidence>
<evidence type="ECO:0000313" key="16">
    <source>
        <dbReference type="EMBL" id="CRK98096.1"/>
    </source>
</evidence>
<dbReference type="GO" id="GO:0048513">
    <property type="term" value="P:animal organ development"/>
    <property type="evidence" value="ECO:0007669"/>
    <property type="project" value="UniProtKB-ARBA"/>
</dbReference>
<evidence type="ECO:0000256" key="12">
    <source>
        <dbReference type="PROSITE-ProRule" id="PRU00043"/>
    </source>
</evidence>
<dbReference type="InterPro" id="IPR002126">
    <property type="entry name" value="Cadherin-like_dom"/>
</dbReference>
<evidence type="ECO:0000256" key="11">
    <source>
        <dbReference type="ARBA" id="ARBA00023180"/>
    </source>
</evidence>
<dbReference type="Proteomes" id="UP000183832">
    <property type="component" value="Unassembled WGS sequence"/>
</dbReference>
<dbReference type="SUPFAM" id="SSF49313">
    <property type="entry name" value="Cadherin-like"/>
    <property type="match status" value="13"/>
</dbReference>
<evidence type="ECO:0000256" key="2">
    <source>
        <dbReference type="ARBA" id="ARBA00022536"/>
    </source>
</evidence>
<feature type="domain" description="Cadherin" evidence="15">
    <location>
        <begin position="137"/>
        <end position="257"/>
    </location>
</feature>
<keyword evidence="4 14" id="KW-0732">Signal</keyword>
<comment type="subcellular location">
    <subcellularLocation>
        <location evidence="1">Cell membrane</location>
        <topology evidence="1">Single-pass type I membrane protein</topology>
    </subcellularLocation>
</comment>